<accession>A0A1X2II95</accession>
<dbReference type="STRING" id="90262.A0A1X2II95"/>
<dbReference type="Gene3D" id="1.20.1280.50">
    <property type="match status" value="1"/>
</dbReference>
<dbReference type="InterPro" id="IPR001810">
    <property type="entry name" value="F-box_dom"/>
</dbReference>
<proteinExistence type="predicted"/>
<name>A0A1X2II95_9FUNG</name>
<evidence type="ECO:0000313" key="4">
    <source>
        <dbReference type="Proteomes" id="UP000193560"/>
    </source>
</evidence>
<feature type="transmembrane region" description="Helical" evidence="1">
    <location>
        <begin position="12"/>
        <end position="30"/>
    </location>
</feature>
<evidence type="ECO:0000256" key="1">
    <source>
        <dbReference type="SAM" id="Phobius"/>
    </source>
</evidence>
<dbReference type="PROSITE" id="PS50181">
    <property type="entry name" value="FBOX"/>
    <property type="match status" value="1"/>
</dbReference>
<gene>
    <name evidence="3" type="ORF">BCR42DRAFT_413753</name>
</gene>
<evidence type="ECO:0000313" key="3">
    <source>
        <dbReference type="EMBL" id="ORZ17013.1"/>
    </source>
</evidence>
<keyword evidence="4" id="KW-1185">Reference proteome</keyword>
<comment type="caution">
    <text evidence="3">The sequence shown here is derived from an EMBL/GenBank/DDBJ whole genome shotgun (WGS) entry which is preliminary data.</text>
</comment>
<dbReference type="AlphaFoldDB" id="A0A1X2II95"/>
<evidence type="ECO:0000259" key="2">
    <source>
        <dbReference type="PROSITE" id="PS50181"/>
    </source>
</evidence>
<feature type="domain" description="F-box" evidence="2">
    <location>
        <begin position="88"/>
        <end position="133"/>
    </location>
</feature>
<dbReference type="InterPro" id="IPR036047">
    <property type="entry name" value="F-box-like_dom_sf"/>
</dbReference>
<dbReference type="EMBL" id="MCGE01000010">
    <property type="protein sequence ID" value="ORZ17013.1"/>
    <property type="molecule type" value="Genomic_DNA"/>
</dbReference>
<protein>
    <recommendedName>
        <fullName evidence="2">F-box domain-containing protein</fullName>
    </recommendedName>
</protein>
<feature type="non-terminal residue" evidence="3">
    <location>
        <position position="153"/>
    </location>
</feature>
<organism evidence="3 4">
    <name type="scientific">Absidia repens</name>
    <dbReference type="NCBI Taxonomy" id="90262"/>
    <lineage>
        <taxon>Eukaryota</taxon>
        <taxon>Fungi</taxon>
        <taxon>Fungi incertae sedis</taxon>
        <taxon>Mucoromycota</taxon>
        <taxon>Mucoromycotina</taxon>
        <taxon>Mucoromycetes</taxon>
        <taxon>Mucorales</taxon>
        <taxon>Cunninghamellaceae</taxon>
        <taxon>Absidia</taxon>
    </lineage>
</organism>
<keyword evidence="1" id="KW-0472">Membrane</keyword>
<dbReference type="Pfam" id="PF12937">
    <property type="entry name" value="F-box-like"/>
    <property type="match status" value="1"/>
</dbReference>
<dbReference type="Proteomes" id="UP000193560">
    <property type="component" value="Unassembled WGS sequence"/>
</dbReference>
<reference evidence="3 4" key="1">
    <citation type="submission" date="2016-07" db="EMBL/GenBank/DDBJ databases">
        <title>Pervasive Adenine N6-methylation of Active Genes in Fungi.</title>
        <authorList>
            <consortium name="DOE Joint Genome Institute"/>
            <person name="Mondo S.J."/>
            <person name="Dannebaum R.O."/>
            <person name="Kuo R.C."/>
            <person name="Labutti K."/>
            <person name="Haridas S."/>
            <person name="Kuo A."/>
            <person name="Salamov A."/>
            <person name="Ahrendt S.R."/>
            <person name="Lipzen A."/>
            <person name="Sullivan W."/>
            <person name="Andreopoulos W.B."/>
            <person name="Clum A."/>
            <person name="Lindquist E."/>
            <person name="Daum C."/>
            <person name="Ramamoorthy G.K."/>
            <person name="Gryganskyi A."/>
            <person name="Culley D."/>
            <person name="Magnuson J.K."/>
            <person name="James T.Y."/>
            <person name="O'Malley M.A."/>
            <person name="Stajich J.E."/>
            <person name="Spatafora J.W."/>
            <person name="Visel A."/>
            <person name="Grigoriev I.V."/>
        </authorList>
    </citation>
    <scope>NUCLEOTIDE SEQUENCE [LARGE SCALE GENOMIC DNA]</scope>
    <source>
        <strain evidence="3 4">NRRL 1336</strain>
    </source>
</reference>
<sequence>MAASRNEDSLIYHIISFLVIWVDYVARIYLRVKATFDAVLYIAQSPTQQKYYSRRPYHQHQQRKQSNADLHISSDSIHISQKFIPSSTIPIQSLPTEVFQLVLLNGTKNDLFHCTMVCQRWHRLVTPLLWKDPSLPLLPLPVVGNAHPSPVSH</sequence>
<dbReference type="SUPFAM" id="SSF81383">
    <property type="entry name" value="F-box domain"/>
    <property type="match status" value="1"/>
</dbReference>
<keyword evidence="1" id="KW-1133">Transmembrane helix</keyword>
<keyword evidence="1" id="KW-0812">Transmembrane</keyword>